<gene>
    <name evidence="1" type="ORF">N476_17640</name>
</gene>
<reference evidence="1 2" key="1">
    <citation type="submission" date="2013-07" db="EMBL/GenBank/DDBJ databases">
        <title>Comparative Genomic and Metabolomic Analysis of Twelve Strains of Pseudoalteromonas luteoviolacea.</title>
        <authorList>
            <person name="Vynne N.G."/>
            <person name="Mansson M."/>
            <person name="Gram L."/>
        </authorList>
    </citation>
    <scope>NUCLEOTIDE SEQUENCE [LARGE SCALE GENOMIC DNA]</scope>
    <source>
        <strain evidence="1 2">H33</strain>
    </source>
</reference>
<dbReference type="EMBL" id="AUXZ01000078">
    <property type="protein sequence ID" value="KZN49922.1"/>
    <property type="molecule type" value="Genomic_DNA"/>
</dbReference>
<evidence type="ECO:0000313" key="2">
    <source>
        <dbReference type="Proteomes" id="UP000076503"/>
    </source>
</evidence>
<sequence length="112" mass="12817">MNKVLKMAYEREMFTAQTLYLQGDFITCFKSLERAHILGQQSALRHTKSHWWMLKVGIKLADTKEVSAQILRVFAAIIFSRLWVPKGNTGGANVSAFKPMPIPNDLKVFFNE</sequence>
<dbReference type="InterPro" id="IPR022172">
    <property type="entry name" value="DUF3703"/>
</dbReference>
<evidence type="ECO:0008006" key="3">
    <source>
        <dbReference type="Google" id="ProtNLM"/>
    </source>
</evidence>
<dbReference type="AlphaFoldDB" id="A0A167E2C6"/>
<comment type="caution">
    <text evidence="1">The sequence shown here is derived from an EMBL/GenBank/DDBJ whole genome shotgun (WGS) entry which is preliminary data.</text>
</comment>
<accession>A0A167E2C6</accession>
<dbReference type="OrthoDB" id="9799416at2"/>
<dbReference type="Pfam" id="PF12487">
    <property type="entry name" value="DUF3703"/>
    <property type="match status" value="1"/>
</dbReference>
<dbReference type="Proteomes" id="UP000076503">
    <property type="component" value="Unassembled WGS sequence"/>
</dbReference>
<dbReference type="RefSeq" id="WP_063362242.1">
    <property type="nucleotide sequence ID" value="NZ_AUXZ01000078.1"/>
</dbReference>
<organism evidence="1 2">
    <name type="scientific">Pseudoalteromonas luteoviolacea H33</name>
    <dbReference type="NCBI Taxonomy" id="1365251"/>
    <lineage>
        <taxon>Bacteria</taxon>
        <taxon>Pseudomonadati</taxon>
        <taxon>Pseudomonadota</taxon>
        <taxon>Gammaproteobacteria</taxon>
        <taxon>Alteromonadales</taxon>
        <taxon>Pseudoalteromonadaceae</taxon>
        <taxon>Pseudoalteromonas</taxon>
    </lineage>
</organism>
<dbReference type="PATRIC" id="fig|1365251.3.peg.2829"/>
<name>A0A167E2C6_9GAMM</name>
<protein>
    <recommendedName>
        <fullName evidence="3">DUF3703 domain-containing protein</fullName>
    </recommendedName>
</protein>
<proteinExistence type="predicted"/>
<evidence type="ECO:0000313" key="1">
    <source>
        <dbReference type="EMBL" id="KZN49922.1"/>
    </source>
</evidence>